<dbReference type="STRING" id="929713.NIASO_00545"/>
<sequence>MMMNLFHLIVNKSPADFADPESYRDHRRKKCDLHPVIGSRLIRMRDLRAKKTFTSIPL</sequence>
<reference evidence="1 2" key="1">
    <citation type="submission" date="2013-12" db="EMBL/GenBank/DDBJ databases">
        <authorList>
            <consortium name="DOE Joint Genome Institute"/>
            <person name="Eisen J."/>
            <person name="Huntemann M."/>
            <person name="Han J."/>
            <person name="Chen A."/>
            <person name="Kyrpides N."/>
            <person name="Mavromatis K."/>
            <person name="Markowitz V."/>
            <person name="Palaniappan K."/>
            <person name="Ivanova N."/>
            <person name="Schaumberg A."/>
            <person name="Pati A."/>
            <person name="Liolios K."/>
            <person name="Nordberg H.P."/>
            <person name="Cantor M.N."/>
            <person name="Hua S.X."/>
            <person name="Woyke T."/>
        </authorList>
    </citation>
    <scope>NUCLEOTIDE SEQUENCE [LARGE SCALE GENOMIC DNA]</scope>
    <source>
        <strain evidence="2">DSM 19437</strain>
    </source>
</reference>
<dbReference type="EMBL" id="CP007035">
    <property type="protein sequence ID" value="AHF17028.1"/>
    <property type="molecule type" value="Genomic_DNA"/>
</dbReference>
<dbReference type="HOGENOM" id="CLU_2974781_0_0_10"/>
<name>W0F5C8_9BACT</name>
<evidence type="ECO:0000313" key="2">
    <source>
        <dbReference type="Proteomes" id="UP000003586"/>
    </source>
</evidence>
<gene>
    <name evidence="1" type="ORF">NIASO_00545</name>
</gene>
<protein>
    <submittedName>
        <fullName evidence="1">Uncharacterized protein</fullName>
    </submittedName>
</protein>
<keyword evidence="2" id="KW-1185">Reference proteome</keyword>
<dbReference type="KEGG" id="nso:NIASO_00545"/>
<accession>W0F5C8</accession>
<dbReference type="Proteomes" id="UP000003586">
    <property type="component" value="Chromosome"/>
</dbReference>
<evidence type="ECO:0000313" key="1">
    <source>
        <dbReference type="EMBL" id="AHF17028.1"/>
    </source>
</evidence>
<dbReference type="AlphaFoldDB" id="W0F5C8"/>
<proteinExistence type="predicted"/>
<organism evidence="1 2">
    <name type="scientific">Niabella soli DSM 19437</name>
    <dbReference type="NCBI Taxonomy" id="929713"/>
    <lineage>
        <taxon>Bacteria</taxon>
        <taxon>Pseudomonadati</taxon>
        <taxon>Bacteroidota</taxon>
        <taxon>Chitinophagia</taxon>
        <taxon>Chitinophagales</taxon>
        <taxon>Chitinophagaceae</taxon>
        <taxon>Niabella</taxon>
    </lineage>
</organism>